<dbReference type="Gene3D" id="1.10.1790.10">
    <property type="entry name" value="PRD domain"/>
    <property type="match status" value="2"/>
</dbReference>
<dbReference type="Pfam" id="PF00874">
    <property type="entry name" value="PRD"/>
    <property type="match status" value="2"/>
</dbReference>
<organism evidence="3">
    <name type="scientific">Anaerostipes caccae</name>
    <dbReference type="NCBI Taxonomy" id="105841"/>
    <lineage>
        <taxon>Bacteria</taxon>
        <taxon>Bacillati</taxon>
        <taxon>Bacillota</taxon>
        <taxon>Clostridia</taxon>
        <taxon>Lachnospirales</taxon>
        <taxon>Lachnospiraceae</taxon>
        <taxon>Anaerostipes</taxon>
    </lineage>
</organism>
<proteinExistence type="predicted"/>
<dbReference type="GO" id="GO:0003723">
    <property type="term" value="F:RNA binding"/>
    <property type="evidence" value="ECO:0007669"/>
    <property type="project" value="InterPro"/>
</dbReference>
<dbReference type="Gene3D" id="2.30.24.10">
    <property type="entry name" value="CAT RNA-binding domain"/>
    <property type="match status" value="1"/>
</dbReference>
<dbReference type="InterPro" id="IPR036634">
    <property type="entry name" value="PRD_sf"/>
</dbReference>
<accession>A0A6N2WDM5</accession>
<dbReference type="InterPro" id="IPR011608">
    <property type="entry name" value="PRD"/>
</dbReference>
<evidence type="ECO:0000256" key="1">
    <source>
        <dbReference type="ARBA" id="ARBA00022737"/>
    </source>
</evidence>
<dbReference type="NCBIfam" id="NF046042">
    <property type="entry name" value="LicT"/>
    <property type="match status" value="1"/>
</dbReference>
<reference evidence="3" key="1">
    <citation type="submission" date="2019-11" db="EMBL/GenBank/DDBJ databases">
        <authorList>
            <person name="Feng L."/>
        </authorList>
    </citation>
    <scope>NUCLEOTIDE SEQUENCE</scope>
    <source>
        <strain evidence="3">AcaccaeLFYP115</strain>
    </source>
</reference>
<dbReference type="PROSITE" id="PS51372">
    <property type="entry name" value="PRD_2"/>
    <property type="match status" value="2"/>
</dbReference>
<evidence type="ECO:0000313" key="3">
    <source>
        <dbReference type="EMBL" id="VYT40243.1"/>
    </source>
</evidence>
<dbReference type="InterPro" id="IPR004341">
    <property type="entry name" value="CAT_RNA-bd_dom"/>
</dbReference>
<dbReference type="InterPro" id="IPR050661">
    <property type="entry name" value="BglG_antiterminators"/>
</dbReference>
<sequence length="282" mass="33214">MKIFKALNNNVAVVLDEDGQEKIVMGRGICFKKRAGDDLNPEAIDKTFFLSGTEAHNKFQVLIQDVPMEHIAIGEEIISEAKTRLGKKLNDMVYISLIDHVHTSIVRFLDGVTVKNVLLWDIRRFYKDEYQIGLWALNLVEEKCKVRLPEDEAGFIALHLANAQMDDDTMHNMYEITRIMQEVVNIVKYFFKIEFDEDDVYYYRFVTHLKFFAKRLIEHTAYEEDSSDGLWEVIREKYPEAFRCTEKITQFIAGKYEYDLSKEEQLYLTIHIERVMNKTKKQ</sequence>
<protein>
    <submittedName>
        <fullName evidence="3">Transcription antiterminator LicT</fullName>
    </submittedName>
</protein>
<name>A0A6N2WDM5_9FIRM</name>
<feature type="domain" description="PRD" evidence="2">
    <location>
        <begin position="65"/>
        <end position="170"/>
    </location>
</feature>
<dbReference type="SMART" id="SM01061">
    <property type="entry name" value="CAT_RBD"/>
    <property type="match status" value="1"/>
</dbReference>
<dbReference type="PANTHER" id="PTHR30185">
    <property type="entry name" value="CRYPTIC BETA-GLUCOSIDE BGL OPERON ANTITERMINATOR"/>
    <property type="match status" value="1"/>
</dbReference>
<dbReference type="AlphaFoldDB" id="A0A6N2WDM5"/>
<keyword evidence="1" id="KW-0677">Repeat</keyword>
<dbReference type="Pfam" id="PF03123">
    <property type="entry name" value="CAT_RBD"/>
    <property type="match status" value="1"/>
</dbReference>
<dbReference type="SUPFAM" id="SSF50151">
    <property type="entry name" value="SacY-like RNA-binding domain"/>
    <property type="match status" value="1"/>
</dbReference>
<evidence type="ECO:0000259" key="2">
    <source>
        <dbReference type="PROSITE" id="PS51372"/>
    </source>
</evidence>
<feature type="domain" description="PRD" evidence="2">
    <location>
        <begin position="171"/>
        <end position="282"/>
    </location>
</feature>
<dbReference type="RefSeq" id="WP_006568256.1">
    <property type="nucleotide sequence ID" value="NZ_BAABZP010000001.1"/>
</dbReference>
<gene>
    <name evidence="3" type="primary">licT_5</name>
    <name evidence="3" type="ORF">ACLFYP115_03249</name>
</gene>
<dbReference type="EMBL" id="CACRSQ010000010">
    <property type="protein sequence ID" value="VYT40243.1"/>
    <property type="molecule type" value="Genomic_DNA"/>
</dbReference>
<dbReference type="InterPro" id="IPR036650">
    <property type="entry name" value="CAT_RNA-bd_dom_sf"/>
</dbReference>
<dbReference type="SUPFAM" id="SSF63520">
    <property type="entry name" value="PTS-regulatory domain, PRD"/>
    <property type="match status" value="2"/>
</dbReference>
<dbReference type="GO" id="GO:0006355">
    <property type="term" value="P:regulation of DNA-templated transcription"/>
    <property type="evidence" value="ECO:0007669"/>
    <property type="project" value="InterPro"/>
</dbReference>
<dbReference type="PANTHER" id="PTHR30185:SF15">
    <property type="entry name" value="CRYPTIC BETA-GLUCOSIDE BGL OPERON ANTITERMINATOR"/>
    <property type="match status" value="1"/>
</dbReference>